<dbReference type="EMBL" id="VNKQ01000002">
    <property type="protein sequence ID" value="KAG0652806.1"/>
    <property type="molecule type" value="Genomic_DNA"/>
</dbReference>
<dbReference type="InterPro" id="IPR014895">
    <property type="entry name" value="Alginate_lyase_2"/>
</dbReference>
<dbReference type="InterPro" id="IPR013320">
    <property type="entry name" value="ConA-like_dom_sf"/>
</dbReference>
<accession>A0A9P6VQH5</accession>
<keyword evidence="1" id="KW-0732">Signal</keyword>
<keyword evidence="4" id="KW-1185">Reference proteome</keyword>
<evidence type="ECO:0000259" key="2">
    <source>
        <dbReference type="Pfam" id="PF08787"/>
    </source>
</evidence>
<dbReference type="OrthoDB" id="77013at2759"/>
<proteinExistence type="predicted"/>
<gene>
    <name evidence="3" type="ORF">D0Z07_0646</name>
</gene>
<comment type="caution">
    <text evidence="3">The sequence shown here is derived from an EMBL/GenBank/DDBJ whole genome shotgun (WGS) entry which is preliminary data.</text>
</comment>
<evidence type="ECO:0000313" key="3">
    <source>
        <dbReference type="EMBL" id="KAG0652806.1"/>
    </source>
</evidence>
<sequence length="252" mass="26885">MPALIFLALVSILLTLYPTVALNPSCAPGGNFDLSPWELQLPTGSKGNPDTEFPSQLEGCGGYEDNKRLYFFTGSGDGALVMKVPGSPASSGCVTTPNSKHCRTELGEINPPNWDPNASINRLTVSLAVPVPDNSDQGTVIGQIHIDESISTKPICELFYSSSGTISMGVEQTRSGGNEKVIQVGSIPVNTTFSYSIAYENNVLSVSINGGTAQILSTYRLNAPLSYFKVGNYNQGDDPSEVHFFSINVEHS</sequence>
<protein>
    <recommendedName>
        <fullName evidence="2">Alginate lyase 2 domain-containing protein</fullName>
    </recommendedName>
</protein>
<feature type="domain" description="Alginate lyase 2" evidence="2">
    <location>
        <begin position="32"/>
        <end position="251"/>
    </location>
</feature>
<dbReference type="SUPFAM" id="SSF49899">
    <property type="entry name" value="Concanavalin A-like lectins/glucanases"/>
    <property type="match status" value="1"/>
</dbReference>
<dbReference type="AlphaFoldDB" id="A0A9P6VQH5"/>
<name>A0A9P6VQH5_9HELO</name>
<reference evidence="3" key="1">
    <citation type="submission" date="2019-07" db="EMBL/GenBank/DDBJ databases">
        <title>Hyphodiscus hymeniophilus genome sequencing and assembly.</title>
        <authorList>
            <person name="Kramer G."/>
            <person name="Nodwell J."/>
        </authorList>
    </citation>
    <scope>NUCLEOTIDE SEQUENCE</scope>
    <source>
        <strain evidence="3">ATCC 34498</strain>
    </source>
</reference>
<dbReference type="Pfam" id="PF08787">
    <property type="entry name" value="Alginate_lyase2"/>
    <property type="match status" value="1"/>
</dbReference>
<organism evidence="3 4">
    <name type="scientific">Hyphodiscus hymeniophilus</name>
    <dbReference type="NCBI Taxonomy" id="353542"/>
    <lineage>
        <taxon>Eukaryota</taxon>
        <taxon>Fungi</taxon>
        <taxon>Dikarya</taxon>
        <taxon>Ascomycota</taxon>
        <taxon>Pezizomycotina</taxon>
        <taxon>Leotiomycetes</taxon>
        <taxon>Helotiales</taxon>
        <taxon>Hyphodiscaceae</taxon>
        <taxon>Hyphodiscus</taxon>
    </lineage>
</organism>
<evidence type="ECO:0000256" key="1">
    <source>
        <dbReference type="SAM" id="SignalP"/>
    </source>
</evidence>
<feature type="chain" id="PRO_5040169705" description="Alginate lyase 2 domain-containing protein" evidence="1">
    <location>
        <begin position="22"/>
        <end position="252"/>
    </location>
</feature>
<dbReference type="Gene3D" id="2.60.120.200">
    <property type="match status" value="1"/>
</dbReference>
<dbReference type="Proteomes" id="UP000785200">
    <property type="component" value="Unassembled WGS sequence"/>
</dbReference>
<feature type="signal peptide" evidence="1">
    <location>
        <begin position="1"/>
        <end position="21"/>
    </location>
</feature>
<evidence type="ECO:0000313" key="4">
    <source>
        <dbReference type="Proteomes" id="UP000785200"/>
    </source>
</evidence>